<protein>
    <submittedName>
        <fullName evidence="1">Uncharacterized protein</fullName>
    </submittedName>
</protein>
<comment type="caution">
    <text evidence="1">The sequence shown here is derived from an EMBL/GenBank/DDBJ whole genome shotgun (WGS) entry which is preliminary data.</text>
</comment>
<accession>A0A8J4GTU1</accession>
<dbReference type="Proteomes" id="UP000722791">
    <property type="component" value="Unassembled WGS sequence"/>
</dbReference>
<proteinExistence type="predicted"/>
<reference evidence="1" key="1">
    <citation type="journal article" date="2021" name="Proc. Natl. Acad. Sci. U.S.A.">
        <title>Three genomes in the algal genus Volvox reveal the fate of a haploid sex-determining region after a transition to homothallism.</title>
        <authorList>
            <person name="Yamamoto K."/>
            <person name="Hamaji T."/>
            <person name="Kawai-Toyooka H."/>
            <person name="Matsuzaki R."/>
            <person name="Takahashi F."/>
            <person name="Nishimura Y."/>
            <person name="Kawachi M."/>
            <person name="Noguchi H."/>
            <person name="Minakuchi Y."/>
            <person name="Umen J.G."/>
            <person name="Toyoda A."/>
            <person name="Nozaki H."/>
        </authorList>
    </citation>
    <scope>NUCLEOTIDE SEQUENCE</scope>
    <source>
        <strain evidence="1">NIES-3785</strain>
    </source>
</reference>
<gene>
    <name evidence="1" type="ORF">Vretimale_16821</name>
</gene>
<evidence type="ECO:0000313" key="1">
    <source>
        <dbReference type="EMBL" id="GIM13754.1"/>
    </source>
</evidence>
<organism evidence="1 2">
    <name type="scientific">Volvox reticuliferus</name>
    <dbReference type="NCBI Taxonomy" id="1737510"/>
    <lineage>
        <taxon>Eukaryota</taxon>
        <taxon>Viridiplantae</taxon>
        <taxon>Chlorophyta</taxon>
        <taxon>core chlorophytes</taxon>
        <taxon>Chlorophyceae</taxon>
        <taxon>CS clade</taxon>
        <taxon>Chlamydomonadales</taxon>
        <taxon>Volvocaceae</taxon>
        <taxon>Volvox</taxon>
    </lineage>
</organism>
<feature type="non-terminal residue" evidence="1">
    <location>
        <position position="1"/>
    </location>
</feature>
<feature type="non-terminal residue" evidence="1">
    <location>
        <position position="138"/>
    </location>
</feature>
<dbReference type="AlphaFoldDB" id="A0A8J4GTU1"/>
<name>A0A8J4GTU1_9CHLO</name>
<sequence>GLHVGDGHLNLHTRLNADRGDLLDHIGGRVQVDETLVDPHLKAVEGVGTLTGGSLARGNAQHLCRHADRALHLKLLFLSTLDQVSADLLQVLHVLRSQGDADAVHLGSLRLHASLLNTGLGCHLYELGRESDAPKRPV</sequence>
<dbReference type="EMBL" id="BNCQ01000051">
    <property type="protein sequence ID" value="GIM13754.1"/>
    <property type="molecule type" value="Genomic_DNA"/>
</dbReference>
<evidence type="ECO:0000313" key="2">
    <source>
        <dbReference type="Proteomes" id="UP000722791"/>
    </source>
</evidence>